<keyword evidence="2" id="KW-1185">Reference proteome</keyword>
<evidence type="ECO:0000313" key="2">
    <source>
        <dbReference type="Proteomes" id="UP000076502"/>
    </source>
</evidence>
<feature type="non-terminal residue" evidence="1">
    <location>
        <position position="1"/>
    </location>
</feature>
<dbReference type="Proteomes" id="UP000076502">
    <property type="component" value="Unassembled WGS sequence"/>
</dbReference>
<dbReference type="EMBL" id="KQ435031">
    <property type="protein sequence ID" value="KZC14022.1"/>
    <property type="molecule type" value="Genomic_DNA"/>
</dbReference>
<dbReference type="GO" id="GO:0003676">
    <property type="term" value="F:nucleic acid binding"/>
    <property type="evidence" value="ECO:0007669"/>
    <property type="project" value="InterPro"/>
</dbReference>
<accession>A0A154PQ60</accession>
<name>A0A154PQ60_DUFNO</name>
<dbReference type="PANTHER" id="PTHR47326">
    <property type="entry name" value="TRANSPOSABLE ELEMENT TC3 TRANSPOSASE-LIKE PROTEIN"/>
    <property type="match status" value="1"/>
</dbReference>
<evidence type="ECO:0000313" key="1">
    <source>
        <dbReference type="EMBL" id="KZC14022.1"/>
    </source>
</evidence>
<evidence type="ECO:0008006" key="3">
    <source>
        <dbReference type="Google" id="ProtNLM"/>
    </source>
</evidence>
<proteinExistence type="predicted"/>
<dbReference type="InterPro" id="IPR036397">
    <property type="entry name" value="RNaseH_sf"/>
</dbReference>
<dbReference type="Gene3D" id="3.30.420.10">
    <property type="entry name" value="Ribonuclease H-like superfamily/Ribonuclease H"/>
    <property type="match status" value="1"/>
</dbReference>
<sequence length="105" mass="12453">DCPAYYAKESRQTLQRQFPNRWIDRSREFPWPPHSPDLTSLDIFLWGTLKDKVYFNPPTTPENTTQSIQKACDVLILQTIENAVSSLRNRLHRCIEVEEHQFKHL</sequence>
<dbReference type="AlphaFoldDB" id="A0A154PQ60"/>
<dbReference type="OrthoDB" id="8028904at2759"/>
<dbReference type="PANTHER" id="PTHR47326:SF1">
    <property type="entry name" value="HTH PSQ-TYPE DOMAIN-CONTAINING PROTEIN"/>
    <property type="match status" value="1"/>
</dbReference>
<organism evidence="1 2">
    <name type="scientific">Dufourea novaeangliae</name>
    <name type="common">Sweat bee</name>
    <dbReference type="NCBI Taxonomy" id="178035"/>
    <lineage>
        <taxon>Eukaryota</taxon>
        <taxon>Metazoa</taxon>
        <taxon>Ecdysozoa</taxon>
        <taxon>Arthropoda</taxon>
        <taxon>Hexapoda</taxon>
        <taxon>Insecta</taxon>
        <taxon>Pterygota</taxon>
        <taxon>Neoptera</taxon>
        <taxon>Endopterygota</taxon>
        <taxon>Hymenoptera</taxon>
        <taxon>Apocrita</taxon>
        <taxon>Aculeata</taxon>
        <taxon>Apoidea</taxon>
        <taxon>Anthophila</taxon>
        <taxon>Halictidae</taxon>
        <taxon>Rophitinae</taxon>
        <taxon>Dufourea</taxon>
    </lineage>
</organism>
<protein>
    <recommendedName>
        <fullName evidence="3">Tc1-like transposase DDE domain-containing protein</fullName>
    </recommendedName>
</protein>
<gene>
    <name evidence="1" type="ORF">WN55_06229</name>
</gene>
<reference evidence="1 2" key="1">
    <citation type="submission" date="2015-07" db="EMBL/GenBank/DDBJ databases">
        <title>The genome of Dufourea novaeangliae.</title>
        <authorList>
            <person name="Pan H."/>
            <person name="Kapheim K."/>
        </authorList>
    </citation>
    <scope>NUCLEOTIDE SEQUENCE [LARGE SCALE GENOMIC DNA]</scope>
    <source>
        <strain evidence="1">0120121106</strain>
        <tissue evidence="1">Whole body</tissue>
    </source>
</reference>